<dbReference type="KEGG" id="ipc:IPA_06940"/>
<dbReference type="AlphaFoldDB" id="A0A977KBI1"/>
<dbReference type="Proteomes" id="UP001063698">
    <property type="component" value="Chromosome"/>
</dbReference>
<name>A0A977KBI1_9CREN</name>
<keyword evidence="2" id="KW-1185">Reference proteome</keyword>
<dbReference type="EMBL" id="CP006868">
    <property type="protein sequence ID" value="UXD22644.1"/>
    <property type="molecule type" value="Genomic_DNA"/>
</dbReference>
<protein>
    <submittedName>
        <fullName evidence="1">Uncharacterized protein</fullName>
    </submittedName>
</protein>
<evidence type="ECO:0000313" key="1">
    <source>
        <dbReference type="EMBL" id="UXD22644.1"/>
    </source>
</evidence>
<gene>
    <name evidence="1" type="ORF">IPA_06940</name>
</gene>
<proteinExistence type="predicted"/>
<evidence type="ECO:0000313" key="2">
    <source>
        <dbReference type="Proteomes" id="UP001063698"/>
    </source>
</evidence>
<reference evidence="1" key="1">
    <citation type="submission" date="2013-11" db="EMBL/GenBank/DDBJ databases">
        <title>Comparative genomics of Ignicoccus.</title>
        <authorList>
            <person name="Podar M."/>
        </authorList>
    </citation>
    <scope>NUCLEOTIDE SEQUENCE</scope>
    <source>
        <strain evidence="1">DSM 13166</strain>
    </source>
</reference>
<accession>A0A977KBI1</accession>
<sequence>MAVDLDETRFYVYEDGVEDEPGALFVNIEPEEPTEEDFMNACTVAKYYARNIEKALVYVKKMNVEICEGKRARRLVGLTEDGGGYVVICEELNPYTYVCKLVYYEAHEL</sequence>
<organism evidence="1 2">
    <name type="scientific">Ignicoccus pacificus DSM 13166</name>
    <dbReference type="NCBI Taxonomy" id="940294"/>
    <lineage>
        <taxon>Archaea</taxon>
        <taxon>Thermoproteota</taxon>
        <taxon>Thermoprotei</taxon>
        <taxon>Desulfurococcales</taxon>
        <taxon>Desulfurococcaceae</taxon>
        <taxon>Ignicoccus</taxon>
    </lineage>
</organism>